<dbReference type="PRINTS" id="PR00081">
    <property type="entry name" value="GDHRDH"/>
</dbReference>
<dbReference type="Proteomes" id="UP000317043">
    <property type="component" value="Unassembled WGS sequence"/>
</dbReference>
<dbReference type="RefSeq" id="WP_142040868.1">
    <property type="nucleotide sequence ID" value="NZ_JBHTGS010000001.1"/>
</dbReference>
<dbReference type="AlphaFoldDB" id="A0A543AYK3"/>
<evidence type="ECO:0000313" key="6">
    <source>
        <dbReference type="Proteomes" id="UP000317043"/>
    </source>
</evidence>
<dbReference type="PROSITE" id="PS00061">
    <property type="entry name" value="ADH_SHORT"/>
    <property type="match status" value="1"/>
</dbReference>
<dbReference type="InterPro" id="IPR002347">
    <property type="entry name" value="SDR_fam"/>
</dbReference>
<keyword evidence="3" id="KW-0560">Oxidoreductase</keyword>
<evidence type="ECO:0000256" key="3">
    <source>
        <dbReference type="ARBA" id="ARBA00023002"/>
    </source>
</evidence>
<dbReference type="PRINTS" id="PR00080">
    <property type="entry name" value="SDRFAMILY"/>
</dbReference>
<dbReference type="SUPFAM" id="SSF51735">
    <property type="entry name" value="NAD(P)-binding Rossmann-fold domains"/>
    <property type="match status" value="1"/>
</dbReference>
<evidence type="ECO:0000313" key="5">
    <source>
        <dbReference type="EMBL" id="TQL77651.1"/>
    </source>
</evidence>
<protein>
    <submittedName>
        <fullName evidence="5">Short-subunit dehydrogenase</fullName>
    </submittedName>
</protein>
<dbReference type="Gene3D" id="3.40.50.720">
    <property type="entry name" value="NAD(P)-binding Rossmann-like Domain"/>
    <property type="match status" value="1"/>
</dbReference>
<evidence type="ECO:0000256" key="1">
    <source>
        <dbReference type="ARBA" id="ARBA00006484"/>
    </source>
</evidence>
<comment type="caution">
    <text evidence="5">The sequence shown here is derived from an EMBL/GenBank/DDBJ whole genome shotgun (WGS) entry which is preliminary data.</text>
</comment>
<dbReference type="GO" id="GO:0016491">
    <property type="term" value="F:oxidoreductase activity"/>
    <property type="evidence" value="ECO:0007669"/>
    <property type="project" value="UniProtKB-KW"/>
</dbReference>
<dbReference type="PANTHER" id="PTHR43490:SF99">
    <property type="entry name" value="SHORT-CHAIN DEHYDROGENASE_REDUCTASE"/>
    <property type="match status" value="1"/>
</dbReference>
<organism evidence="5 6">
    <name type="scientific">Stackebrandtia endophytica</name>
    <dbReference type="NCBI Taxonomy" id="1496996"/>
    <lineage>
        <taxon>Bacteria</taxon>
        <taxon>Bacillati</taxon>
        <taxon>Actinomycetota</taxon>
        <taxon>Actinomycetes</taxon>
        <taxon>Glycomycetales</taxon>
        <taxon>Glycomycetaceae</taxon>
        <taxon>Stackebrandtia</taxon>
    </lineage>
</organism>
<evidence type="ECO:0000256" key="4">
    <source>
        <dbReference type="RuleBase" id="RU000363"/>
    </source>
</evidence>
<dbReference type="EMBL" id="VFOW01000001">
    <property type="protein sequence ID" value="TQL77651.1"/>
    <property type="molecule type" value="Genomic_DNA"/>
</dbReference>
<gene>
    <name evidence="5" type="ORF">FB566_3212</name>
</gene>
<keyword evidence="6" id="KW-1185">Reference proteome</keyword>
<dbReference type="OrthoDB" id="9781117at2"/>
<sequence>MTKIALITGANRGIGYEIARGLAERGVTVLVGSRTLARGAAAAERLRVATGGKVDGVRLDVTDEASIAEAVRYVETTYGRLDILVNSAGIAKFEGRGNTTDATASVAREVFDTNVFGVISVVNAMADLLRAAPAARIVNVSSEIGSMTYMSNPSNPFWAMQGASYGASKAALNALTVSYAREFWDTPIKVNAITPGYCETDFGAPEVTEDSAVGSRAEAPEGKRTAAAGAAIAVKLALIDADGPTAGFFSDDRAHPAGIVPW</sequence>
<keyword evidence="2" id="KW-0521">NADP</keyword>
<comment type="similarity">
    <text evidence="1 4">Belongs to the short-chain dehydrogenases/reductases (SDR) family.</text>
</comment>
<dbReference type="InterPro" id="IPR036291">
    <property type="entry name" value="NAD(P)-bd_dom_sf"/>
</dbReference>
<proteinExistence type="inferred from homology"/>
<dbReference type="PANTHER" id="PTHR43490">
    <property type="entry name" value="(+)-NEOMENTHOL DEHYDROGENASE"/>
    <property type="match status" value="1"/>
</dbReference>
<dbReference type="InterPro" id="IPR020904">
    <property type="entry name" value="Sc_DH/Rdtase_CS"/>
</dbReference>
<dbReference type="InParanoid" id="A0A543AYK3"/>
<reference evidence="5 6" key="1">
    <citation type="submission" date="2019-06" db="EMBL/GenBank/DDBJ databases">
        <title>Sequencing the genomes of 1000 actinobacteria strains.</title>
        <authorList>
            <person name="Klenk H.-P."/>
        </authorList>
    </citation>
    <scope>NUCLEOTIDE SEQUENCE [LARGE SCALE GENOMIC DNA]</scope>
    <source>
        <strain evidence="5 6">DSM 45928</strain>
    </source>
</reference>
<evidence type="ECO:0000256" key="2">
    <source>
        <dbReference type="ARBA" id="ARBA00022857"/>
    </source>
</evidence>
<name>A0A543AYK3_9ACTN</name>
<dbReference type="Pfam" id="PF00106">
    <property type="entry name" value="adh_short"/>
    <property type="match status" value="1"/>
</dbReference>
<accession>A0A543AYK3</accession>